<dbReference type="PROSITE" id="PS51353">
    <property type="entry name" value="ARSC"/>
    <property type="match status" value="1"/>
</dbReference>
<evidence type="ECO:0000256" key="3">
    <source>
        <dbReference type="PROSITE-ProRule" id="PRU01282"/>
    </source>
</evidence>
<dbReference type="Pfam" id="PF03960">
    <property type="entry name" value="ArsC"/>
    <property type="match status" value="1"/>
</dbReference>
<evidence type="ECO:0000313" key="4">
    <source>
        <dbReference type="EMBL" id="WUV45274.1"/>
    </source>
</evidence>
<dbReference type="Proteomes" id="UP001432062">
    <property type="component" value="Chromosome"/>
</dbReference>
<dbReference type="CDD" id="cd03034">
    <property type="entry name" value="ArsC_ArsC"/>
    <property type="match status" value="1"/>
</dbReference>
<dbReference type="RefSeq" id="WP_327098472.1">
    <property type="nucleotide sequence ID" value="NZ_CP109149.1"/>
</dbReference>
<keyword evidence="2" id="KW-0560">Oxidoreductase</keyword>
<dbReference type="PANTHER" id="PTHR30041">
    <property type="entry name" value="ARSENATE REDUCTASE"/>
    <property type="match status" value="1"/>
</dbReference>
<dbReference type="Gene3D" id="3.40.30.10">
    <property type="entry name" value="Glutaredoxin"/>
    <property type="match status" value="1"/>
</dbReference>
<dbReference type="SUPFAM" id="SSF52833">
    <property type="entry name" value="Thioredoxin-like"/>
    <property type="match status" value="1"/>
</dbReference>
<reference evidence="4" key="1">
    <citation type="submission" date="2022-10" db="EMBL/GenBank/DDBJ databases">
        <title>The complete genomes of actinobacterial strains from the NBC collection.</title>
        <authorList>
            <person name="Joergensen T.S."/>
            <person name="Alvarez Arevalo M."/>
            <person name="Sterndorff E.B."/>
            <person name="Faurdal D."/>
            <person name="Vuksanovic O."/>
            <person name="Mourched A.-S."/>
            <person name="Charusanti P."/>
            <person name="Shaw S."/>
            <person name="Blin K."/>
            <person name="Weber T."/>
        </authorList>
    </citation>
    <scope>NUCLEOTIDE SEQUENCE</scope>
    <source>
        <strain evidence="4">NBC_01482</strain>
    </source>
</reference>
<gene>
    <name evidence="4" type="ORF">OG563_40190</name>
</gene>
<organism evidence="4 5">
    <name type="scientific">Nocardia vinacea</name>
    <dbReference type="NCBI Taxonomy" id="96468"/>
    <lineage>
        <taxon>Bacteria</taxon>
        <taxon>Bacillati</taxon>
        <taxon>Actinomycetota</taxon>
        <taxon>Actinomycetes</taxon>
        <taxon>Mycobacteriales</taxon>
        <taxon>Nocardiaceae</taxon>
        <taxon>Nocardia</taxon>
    </lineage>
</organism>
<proteinExistence type="inferred from homology"/>
<dbReference type="EMBL" id="CP109441">
    <property type="protein sequence ID" value="WUV45274.1"/>
    <property type="molecule type" value="Genomic_DNA"/>
</dbReference>
<dbReference type="InterPro" id="IPR006659">
    <property type="entry name" value="Arsenate_reductase"/>
</dbReference>
<name>A0ABZ1YU61_9NOCA</name>
<protein>
    <submittedName>
        <fullName evidence="4">Arsenate reductase family protein</fullName>
    </submittedName>
</protein>
<dbReference type="PANTHER" id="PTHR30041:SF4">
    <property type="entry name" value="ARSENATE REDUCTASE"/>
    <property type="match status" value="1"/>
</dbReference>
<dbReference type="InterPro" id="IPR006660">
    <property type="entry name" value="Arsenate_reductase-like"/>
</dbReference>
<sequence>MTSGQTEIWHNPRCSKSRNATAHLDEAGVEYKVRRYLDDPPTAAELRTVLKRLGAEPWDITRTGEQIAKDLGVSGWGRTAADRERWIEALAANPQLIQRPIVLTADGGAVVARDEQTLESLDPS</sequence>
<evidence type="ECO:0000313" key="5">
    <source>
        <dbReference type="Proteomes" id="UP001432062"/>
    </source>
</evidence>
<evidence type="ECO:0000256" key="1">
    <source>
        <dbReference type="ARBA" id="ARBA00007198"/>
    </source>
</evidence>
<comment type="similarity">
    <text evidence="1 3">Belongs to the ArsC family.</text>
</comment>
<evidence type="ECO:0000256" key="2">
    <source>
        <dbReference type="ARBA" id="ARBA00023002"/>
    </source>
</evidence>
<keyword evidence="5" id="KW-1185">Reference proteome</keyword>
<dbReference type="InterPro" id="IPR036249">
    <property type="entry name" value="Thioredoxin-like_sf"/>
</dbReference>
<accession>A0ABZ1YU61</accession>